<accession>A0ABR3N114</accession>
<protein>
    <submittedName>
        <fullName evidence="2">Uncharacterized protein</fullName>
    </submittedName>
</protein>
<sequence>MKQKSVKRKLCNNSKNKKMKKKQKRPISKESRSTKNSLKSMRWDSMENVKPTFSREQAVKCHSDESEEVKDKKTPGP</sequence>
<comment type="caution">
    <text evidence="2">The sequence shown here is derived from an EMBL/GenBank/DDBJ whole genome shotgun (WGS) entry which is preliminary data.</text>
</comment>
<keyword evidence="3" id="KW-1185">Reference proteome</keyword>
<name>A0ABR3N114_9TELE</name>
<dbReference type="Proteomes" id="UP001558613">
    <property type="component" value="Unassembled WGS sequence"/>
</dbReference>
<feature type="compositionally biased region" description="Basic and acidic residues" evidence="1">
    <location>
        <begin position="57"/>
        <end position="77"/>
    </location>
</feature>
<evidence type="ECO:0000256" key="1">
    <source>
        <dbReference type="SAM" id="MobiDB-lite"/>
    </source>
</evidence>
<proteinExistence type="predicted"/>
<organism evidence="2 3">
    <name type="scientific">Cirrhinus molitorella</name>
    <name type="common">mud carp</name>
    <dbReference type="NCBI Taxonomy" id="172907"/>
    <lineage>
        <taxon>Eukaryota</taxon>
        <taxon>Metazoa</taxon>
        <taxon>Chordata</taxon>
        <taxon>Craniata</taxon>
        <taxon>Vertebrata</taxon>
        <taxon>Euteleostomi</taxon>
        <taxon>Actinopterygii</taxon>
        <taxon>Neopterygii</taxon>
        <taxon>Teleostei</taxon>
        <taxon>Ostariophysi</taxon>
        <taxon>Cypriniformes</taxon>
        <taxon>Cyprinidae</taxon>
        <taxon>Labeoninae</taxon>
        <taxon>Labeonini</taxon>
        <taxon>Cirrhinus</taxon>
    </lineage>
</organism>
<evidence type="ECO:0000313" key="3">
    <source>
        <dbReference type="Proteomes" id="UP001558613"/>
    </source>
</evidence>
<evidence type="ECO:0000313" key="2">
    <source>
        <dbReference type="EMBL" id="KAL1270507.1"/>
    </source>
</evidence>
<gene>
    <name evidence="2" type="ORF">QQF64_029523</name>
</gene>
<dbReference type="EMBL" id="JAYMGO010000007">
    <property type="protein sequence ID" value="KAL1270507.1"/>
    <property type="molecule type" value="Genomic_DNA"/>
</dbReference>
<reference evidence="2 3" key="1">
    <citation type="submission" date="2023-09" db="EMBL/GenBank/DDBJ databases">
        <authorList>
            <person name="Wang M."/>
        </authorList>
    </citation>
    <scope>NUCLEOTIDE SEQUENCE [LARGE SCALE GENOMIC DNA]</scope>
    <source>
        <strain evidence="2">GT-2023</strain>
        <tissue evidence="2">Liver</tissue>
    </source>
</reference>
<feature type="compositionally biased region" description="Basic residues" evidence="1">
    <location>
        <begin position="1"/>
        <end position="26"/>
    </location>
</feature>
<feature type="region of interest" description="Disordered" evidence="1">
    <location>
        <begin position="1"/>
        <end position="77"/>
    </location>
</feature>